<accession>A0A3B0U2I5</accession>
<feature type="transmembrane region" description="Helical" evidence="6">
    <location>
        <begin position="164"/>
        <end position="181"/>
    </location>
</feature>
<dbReference type="InterPro" id="IPR006008">
    <property type="entry name" value="YciB"/>
</dbReference>
<dbReference type="NCBIfam" id="TIGR00997">
    <property type="entry name" value="ispZ"/>
    <property type="match status" value="1"/>
</dbReference>
<feature type="transmembrane region" description="Helical" evidence="6">
    <location>
        <begin position="71"/>
        <end position="92"/>
    </location>
</feature>
<dbReference type="PANTHER" id="PTHR36917:SF1">
    <property type="entry name" value="INNER MEMBRANE-SPANNING PROTEIN YCIB"/>
    <property type="match status" value="1"/>
</dbReference>
<organism evidence="7">
    <name type="scientific">hydrothermal vent metagenome</name>
    <dbReference type="NCBI Taxonomy" id="652676"/>
    <lineage>
        <taxon>unclassified sequences</taxon>
        <taxon>metagenomes</taxon>
        <taxon>ecological metagenomes</taxon>
    </lineage>
</organism>
<evidence type="ECO:0000256" key="5">
    <source>
        <dbReference type="SAM" id="MobiDB-lite"/>
    </source>
</evidence>
<keyword evidence="4 6" id="KW-0472">Membrane</keyword>
<dbReference type="EMBL" id="UOEO01000148">
    <property type="protein sequence ID" value="VAW20812.1"/>
    <property type="molecule type" value="Genomic_DNA"/>
</dbReference>
<proteinExistence type="inferred from homology"/>
<feature type="region of interest" description="Disordered" evidence="5">
    <location>
        <begin position="1"/>
        <end position="26"/>
    </location>
</feature>
<evidence type="ECO:0000256" key="4">
    <source>
        <dbReference type="ARBA" id="ARBA00023136"/>
    </source>
</evidence>
<feature type="compositionally biased region" description="Polar residues" evidence="5">
    <location>
        <begin position="1"/>
        <end position="16"/>
    </location>
</feature>
<dbReference type="HAMAP" id="MF_00189">
    <property type="entry name" value="YciB"/>
    <property type="match status" value="1"/>
</dbReference>
<evidence type="ECO:0000256" key="3">
    <source>
        <dbReference type="ARBA" id="ARBA00022989"/>
    </source>
</evidence>
<keyword evidence="2 6" id="KW-0812">Transmembrane</keyword>
<dbReference type="NCBIfam" id="NF001323">
    <property type="entry name" value="PRK00259.1-1"/>
    <property type="match status" value="1"/>
</dbReference>
<name>A0A3B0U2I5_9ZZZZ</name>
<evidence type="ECO:0000256" key="2">
    <source>
        <dbReference type="ARBA" id="ARBA00022692"/>
    </source>
</evidence>
<keyword evidence="3 6" id="KW-1133">Transmembrane helix</keyword>
<dbReference type="PANTHER" id="PTHR36917">
    <property type="entry name" value="INTRACELLULAR SEPTATION PROTEIN A-RELATED"/>
    <property type="match status" value="1"/>
</dbReference>
<reference evidence="7" key="1">
    <citation type="submission" date="2018-06" db="EMBL/GenBank/DDBJ databases">
        <authorList>
            <person name="Zhirakovskaya E."/>
        </authorList>
    </citation>
    <scope>NUCLEOTIDE SEQUENCE</scope>
</reference>
<dbReference type="GO" id="GO:0005886">
    <property type="term" value="C:plasma membrane"/>
    <property type="evidence" value="ECO:0007669"/>
    <property type="project" value="TreeGrafter"/>
</dbReference>
<evidence type="ECO:0000256" key="1">
    <source>
        <dbReference type="ARBA" id="ARBA00022475"/>
    </source>
</evidence>
<protein>
    <submittedName>
        <fullName evidence="7">Intracellular septation protein IspA</fullName>
    </submittedName>
</protein>
<evidence type="ECO:0000313" key="7">
    <source>
        <dbReference type="EMBL" id="VAW20812.1"/>
    </source>
</evidence>
<feature type="transmembrane region" description="Helical" evidence="6">
    <location>
        <begin position="193"/>
        <end position="216"/>
    </location>
</feature>
<evidence type="ECO:0000256" key="6">
    <source>
        <dbReference type="SAM" id="Phobius"/>
    </source>
</evidence>
<sequence length="228" mass="25730">MNQSAKKSEGNAQNHDGQNHDGKEPDWNEIKPQLIKMALELGPLILFFVVNARGKSLIAQFSLETVFPQPIFLATGVFMAAMAVSLVLSWLLLKRIAIMPLVTGVVVLIFGGLTLYLQDDTFIKMKPTIVNILFGGVLLGGLVFGHSLLKYVFGDVYKLQSRGWWILTLRWGVFFFVLAALNEVIWRNFSTDFWVTFKVWGIMPLTIVFSMMQMSILSKYALHEKPAE</sequence>
<gene>
    <name evidence="7" type="ORF">MNBD_ALPHA12-198</name>
</gene>
<dbReference type="Pfam" id="PF04279">
    <property type="entry name" value="IspA"/>
    <property type="match status" value="1"/>
</dbReference>
<feature type="transmembrane region" description="Helical" evidence="6">
    <location>
        <begin position="98"/>
        <end position="117"/>
    </location>
</feature>
<keyword evidence="1" id="KW-1003">Cell membrane</keyword>
<feature type="compositionally biased region" description="Basic and acidic residues" evidence="5">
    <location>
        <begin position="17"/>
        <end position="26"/>
    </location>
</feature>
<feature type="transmembrane region" description="Helical" evidence="6">
    <location>
        <begin position="129"/>
        <end position="152"/>
    </location>
</feature>
<dbReference type="AlphaFoldDB" id="A0A3B0U2I5"/>